<sequence length="628" mass="71268">MRFSLAAVRSWQPSRGLLVALALGLQVLLVLRAFKGLLLEPGQHLLVDINDGAKNYYTFQAYVQQPWANGLRWFSMMNYPYGDYLFYTDNTPLLAVPVRLWSHYLTDLRPYALDVYHWLLVSGFLLSTVLLTAILRRLLRHWGLVVVFAVTLPWLSPQASRLLFGHFNLSYSWVLLLAIWGVLNLHERAGAGRPIGRWVAGLVGGFVLAGLIHLYYLPLLAVVTGGFFAWWLLPRGRWLTRRPLALAGAVLTLVPALTCLLIVRAVDGYYHLRSKGATGFNYEPWKLQVSALFRSPEYNAVRFWVEARDQPSFESGAYLGAFVLFALTLYAAVWAVRPAAGRAFWTGWRGSVWWPFLGLLLGAALISLLISVGTVYNLNNGAYTIHNYLNLFFYAQKISAITTQFRVLARFSWVFFWAANLLVLAGLDFWLLSNRWTGRWLVAVGLVLLVVVDTRDAVKHYRHTVPNSLTNARYTPEISQLLRSVQPGQYQAILPVPYFHVGTEDLELTLDDDDPHSLHAYQLALRTNLPLMASKMSRTPPEHLVELRSIFMPQGPTPALRSRLRAAQKPLLVLYDQRYYETPDLLAAQRAKPKVRKIIDAGADLPARQHMTLLAQAGSLRLYRWDVR</sequence>
<feature type="transmembrane region" description="Helical" evidence="1">
    <location>
        <begin position="317"/>
        <end position="336"/>
    </location>
</feature>
<gene>
    <name evidence="3" type="ORF">D0T11_06970</name>
</gene>
<accession>A0A418R298</accession>
<feature type="transmembrane region" description="Helical" evidence="1">
    <location>
        <begin position="356"/>
        <end position="378"/>
    </location>
</feature>
<reference evidence="3 4" key="1">
    <citation type="submission" date="2018-09" db="EMBL/GenBank/DDBJ databases">
        <authorList>
            <person name="Zeman M."/>
            <person name="Pardy F."/>
        </authorList>
    </citation>
    <scope>NUCLEOTIDE SEQUENCE [LARGE SCALE GENOMIC DNA]</scope>
    <source>
        <strain evidence="3 4">CCM 8852</strain>
    </source>
</reference>
<keyword evidence="1" id="KW-1133">Transmembrane helix</keyword>
<comment type="caution">
    <text evidence="3">The sequence shown here is derived from an EMBL/GenBank/DDBJ whole genome shotgun (WGS) entry which is preliminary data.</text>
</comment>
<proteinExistence type="predicted"/>
<dbReference type="Pfam" id="PF19830">
    <property type="entry name" value="DUF6311"/>
    <property type="match status" value="1"/>
</dbReference>
<evidence type="ECO:0000259" key="2">
    <source>
        <dbReference type="Pfam" id="PF19830"/>
    </source>
</evidence>
<protein>
    <recommendedName>
        <fullName evidence="2">DUF6311 domain-containing protein</fullName>
    </recommendedName>
</protein>
<evidence type="ECO:0000313" key="4">
    <source>
        <dbReference type="Proteomes" id="UP000284250"/>
    </source>
</evidence>
<feature type="transmembrane region" description="Helical" evidence="1">
    <location>
        <begin position="115"/>
        <end position="135"/>
    </location>
</feature>
<dbReference type="EMBL" id="QYCN01000008">
    <property type="protein sequence ID" value="RIY11543.1"/>
    <property type="molecule type" value="Genomic_DNA"/>
</dbReference>
<feature type="transmembrane region" description="Helical" evidence="1">
    <location>
        <begin position="407"/>
        <end position="430"/>
    </location>
</feature>
<dbReference type="InterPro" id="IPR046278">
    <property type="entry name" value="DUF6311"/>
</dbReference>
<feature type="transmembrane region" description="Helical" evidence="1">
    <location>
        <begin position="198"/>
        <end position="231"/>
    </location>
</feature>
<organism evidence="3 4">
    <name type="scientific">Hymenobacter rubripertinctus</name>
    <dbReference type="NCBI Taxonomy" id="2029981"/>
    <lineage>
        <taxon>Bacteria</taxon>
        <taxon>Pseudomonadati</taxon>
        <taxon>Bacteroidota</taxon>
        <taxon>Cytophagia</taxon>
        <taxon>Cytophagales</taxon>
        <taxon>Hymenobacteraceae</taxon>
        <taxon>Hymenobacter</taxon>
    </lineage>
</organism>
<feature type="domain" description="DUF6311" evidence="2">
    <location>
        <begin position="26"/>
        <end position="451"/>
    </location>
</feature>
<evidence type="ECO:0000313" key="3">
    <source>
        <dbReference type="EMBL" id="RIY11543.1"/>
    </source>
</evidence>
<keyword evidence="1" id="KW-0472">Membrane</keyword>
<feature type="transmembrane region" description="Helical" evidence="1">
    <location>
        <begin position="170"/>
        <end position="186"/>
    </location>
</feature>
<feature type="transmembrane region" description="Helical" evidence="1">
    <location>
        <begin position="142"/>
        <end position="164"/>
    </location>
</feature>
<dbReference type="Proteomes" id="UP000284250">
    <property type="component" value="Unassembled WGS sequence"/>
</dbReference>
<dbReference type="AlphaFoldDB" id="A0A418R298"/>
<evidence type="ECO:0000256" key="1">
    <source>
        <dbReference type="SAM" id="Phobius"/>
    </source>
</evidence>
<keyword evidence="1" id="KW-0812">Transmembrane</keyword>
<feature type="transmembrane region" description="Helical" evidence="1">
    <location>
        <begin position="243"/>
        <end position="263"/>
    </location>
</feature>
<dbReference type="RefSeq" id="WP_119655063.1">
    <property type="nucleotide sequence ID" value="NZ_JBHUOI010000008.1"/>
</dbReference>
<name>A0A418R298_9BACT</name>
<feature type="transmembrane region" description="Helical" evidence="1">
    <location>
        <begin position="436"/>
        <end position="452"/>
    </location>
</feature>
<keyword evidence="4" id="KW-1185">Reference proteome</keyword>
<reference evidence="3 4" key="2">
    <citation type="submission" date="2019-01" db="EMBL/GenBank/DDBJ databases">
        <title>Hymenobacter humicola sp. nov., isolated from soils in Antarctica.</title>
        <authorList>
            <person name="Sedlacek I."/>
            <person name="Holochova P."/>
            <person name="Kralova S."/>
            <person name="Pantucek R."/>
            <person name="Stankova E."/>
            <person name="Vrbovska V."/>
            <person name="Kristofova L."/>
            <person name="Svec P."/>
            <person name="Busse H.-J."/>
        </authorList>
    </citation>
    <scope>NUCLEOTIDE SEQUENCE [LARGE SCALE GENOMIC DNA]</scope>
    <source>
        <strain evidence="3 4">CCM 8852</strain>
    </source>
</reference>
<dbReference type="OrthoDB" id="611406at2"/>